<feature type="domain" description="BPTI/Kunitz inhibitor" evidence="4">
    <location>
        <begin position="67"/>
        <end position="117"/>
    </location>
</feature>
<keyword evidence="3" id="KW-0732">Signal</keyword>
<comment type="similarity">
    <text evidence="2">Belongs to the venom Kunitz-type family. 03 (sub-Kunitz) subfamily.</text>
</comment>
<dbReference type="GO" id="GO:0004867">
    <property type="term" value="F:serine-type endopeptidase inhibitor activity"/>
    <property type="evidence" value="ECO:0007669"/>
    <property type="project" value="InterPro"/>
</dbReference>
<dbReference type="SUPFAM" id="SSF57362">
    <property type="entry name" value="BPTI-like"/>
    <property type="match status" value="1"/>
</dbReference>
<evidence type="ECO:0000256" key="2">
    <source>
        <dbReference type="ARBA" id="ARBA00038506"/>
    </source>
</evidence>
<dbReference type="PROSITE" id="PS00280">
    <property type="entry name" value="BPTI_KUNITZ_1"/>
    <property type="match status" value="1"/>
</dbReference>
<dbReference type="InterPro" id="IPR051388">
    <property type="entry name" value="Serpin_venom_toxin"/>
</dbReference>
<evidence type="ECO:0000313" key="5">
    <source>
        <dbReference type="Proteomes" id="UP000887566"/>
    </source>
</evidence>
<dbReference type="WBParaSite" id="PSAMB.scaffold6828size8723.g29158.t1">
    <property type="protein sequence ID" value="PSAMB.scaffold6828size8723.g29158.t1"/>
    <property type="gene ID" value="PSAMB.scaffold6828size8723.g29158"/>
</dbReference>
<feature type="chain" id="PRO_5036996396" evidence="3">
    <location>
        <begin position="20"/>
        <end position="171"/>
    </location>
</feature>
<evidence type="ECO:0000256" key="1">
    <source>
        <dbReference type="ARBA" id="ARBA00023157"/>
    </source>
</evidence>
<accession>A0A914X7B1</accession>
<dbReference type="PANTHER" id="PTHR46751:SF1">
    <property type="entry name" value="WAP FOUR-DISULFIDE CORE DOMAIN PROTEIN 6A"/>
    <property type="match status" value="1"/>
</dbReference>
<evidence type="ECO:0000256" key="3">
    <source>
        <dbReference type="SAM" id="SignalP"/>
    </source>
</evidence>
<evidence type="ECO:0000259" key="4">
    <source>
        <dbReference type="PROSITE" id="PS50279"/>
    </source>
</evidence>
<dbReference type="InterPro" id="IPR020901">
    <property type="entry name" value="Prtase_inh_Kunz-CS"/>
</dbReference>
<evidence type="ECO:0000313" key="6">
    <source>
        <dbReference type="WBParaSite" id="PSAMB.scaffold6828size8723.g29158.t1"/>
    </source>
</evidence>
<dbReference type="InterPro" id="IPR036880">
    <property type="entry name" value="Kunitz_BPTI_sf"/>
</dbReference>
<name>A0A914X7B1_9BILA</name>
<sequence length="171" mass="19227">MYHLLLVTVLLNVVIKTEQQRPCRLSKPDSPQHTPNGCEWQYMKATNNNCGVGKYELTCAQDVDMSCFCKPDSGSCTGATYFYHYDPSVDRCLPFSYSGCGGNTNRFQTEDECTRNCVSWNRETKQVDALCVNVQCPQQSVCTGGLLIGALQWATVSVRNSMHSQYLRHEC</sequence>
<keyword evidence="1" id="KW-1015">Disulfide bond</keyword>
<dbReference type="SMART" id="SM00131">
    <property type="entry name" value="KU"/>
    <property type="match status" value="1"/>
</dbReference>
<dbReference type="PANTHER" id="PTHR46751">
    <property type="entry name" value="EPPIN"/>
    <property type="match status" value="1"/>
</dbReference>
<organism evidence="5 6">
    <name type="scientific">Plectus sambesii</name>
    <dbReference type="NCBI Taxonomy" id="2011161"/>
    <lineage>
        <taxon>Eukaryota</taxon>
        <taxon>Metazoa</taxon>
        <taxon>Ecdysozoa</taxon>
        <taxon>Nematoda</taxon>
        <taxon>Chromadorea</taxon>
        <taxon>Plectida</taxon>
        <taxon>Plectina</taxon>
        <taxon>Plectoidea</taxon>
        <taxon>Plectidae</taxon>
        <taxon>Plectus</taxon>
    </lineage>
</organism>
<feature type="signal peptide" evidence="3">
    <location>
        <begin position="1"/>
        <end position="19"/>
    </location>
</feature>
<keyword evidence="5" id="KW-1185">Reference proteome</keyword>
<protein>
    <submittedName>
        <fullName evidence="6">BPTI/Kunitz inhibitor domain-containing protein</fullName>
    </submittedName>
</protein>
<dbReference type="AlphaFoldDB" id="A0A914X7B1"/>
<dbReference type="PROSITE" id="PS50279">
    <property type="entry name" value="BPTI_KUNITZ_2"/>
    <property type="match status" value="1"/>
</dbReference>
<dbReference type="InterPro" id="IPR002223">
    <property type="entry name" value="Kunitz_BPTI"/>
</dbReference>
<dbReference type="Gene3D" id="4.10.410.10">
    <property type="entry name" value="Pancreatic trypsin inhibitor Kunitz domain"/>
    <property type="match status" value="1"/>
</dbReference>
<dbReference type="PRINTS" id="PR00759">
    <property type="entry name" value="BASICPTASE"/>
</dbReference>
<reference evidence="6" key="1">
    <citation type="submission" date="2022-11" db="UniProtKB">
        <authorList>
            <consortium name="WormBaseParasite"/>
        </authorList>
    </citation>
    <scope>IDENTIFICATION</scope>
</reference>
<dbReference type="Proteomes" id="UP000887566">
    <property type="component" value="Unplaced"/>
</dbReference>
<proteinExistence type="inferred from homology"/>
<dbReference type="Pfam" id="PF00014">
    <property type="entry name" value="Kunitz_BPTI"/>
    <property type="match status" value="1"/>
</dbReference>